<evidence type="ECO:0000313" key="4">
    <source>
        <dbReference type="EMBL" id="CAE4578581.1"/>
    </source>
</evidence>
<dbReference type="AlphaFoldDB" id="A0A7S4QBQ3"/>
<sequence length="125" mass="14080">MGGEDENEESGDEAVDESSKLARQEAKQLDSLTDYVEESETSKVDSKEIEAKLNDLRRKKEESDRARAEREKQLASVKIKVEDLDLMCTELPLCESSALERLLREQEGDLMKALTAAVRTFPTNS</sequence>
<dbReference type="Pfam" id="PF19026">
    <property type="entry name" value="UBA_HYPK"/>
    <property type="match status" value="1"/>
</dbReference>
<feature type="compositionally biased region" description="Acidic residues" evidence="2">
    <location>
        <begin position="1"/>
        <end position="16"/>
    </location>
</feature>
<protein>
    <recommendedName>
        <fullName evidence="3">Nascent polypeptide-associated complex subunit alpha-like UBA domain-containing protein</fullName>
    </recommendedName>
</protein>
<feature type="domain" description="Nascent polypeptide-associated complex subunit alpha-like UBA" evidence="3">
    <location>
        <begin position="77"/>
        <end position="117"/>
    </location>
</feature>
<proteinExistence type="predicted"/>
<feature type="compositionally biased region" description="Basic and acidic residues" evidence="2">
    <location>
        <begin position="17"/>
        <end position="28"/>
    </location>
</feature>
<feature type="region of interest" description="Disordered" evidence="2">
    <location>
        <begin position="1"/>
        <end position="46"/>
    </location>
</feature>
<dbReference type="EMBL" id="HBNR01026351">
    <property type="protein sequence ID" value="CAE4578581.1"/>
    <property type="molecule type" value="Transcribed_RNA"/>
</dbReference>
<dbReference type="GO" id="GO:0050821">
    <property type="term" value="P:protein stabilization"/>
    <property type="evidence" value="ECO:0007669"/>
    <property type="project" value="TreeGrafter"/>
</dbReference>
<dbReference type="PANTHER" id="PTHR31184">
    <property type="entry name" value="HUNTINGTIN-INTERACTING PROTEIN K FAMILY MEMBER"/>
    <property type="match status" value="1"/>
</dbReference>
<feature type="coiled-coil region" evidence="1">
    <location>
        <begin position="46"/>
        <end position="78"/>
    </location>
</feature>
<dbReference type="InterPro" id="IPR044034">
    <property type="entry name" value="NAC-like_UBA"/>
</dbReference>
<evidence type="ECO:0000256" key="1">
    <source>
        <dbReference type="SAM" id="Coils"/>
    </source>
</evidence>
<accession>A0A7S4QBQ3</accession>
<name>A0A7S4QBQ3_9DINO</name>
<keyword evidence="1" id="KW-0175">Coiled coil</keyword>
<evidence type="ECO:0000259" key="3">
    <source>
        <dbReference type="Pfam" id="PF19026"/>
    </source>
</evidence>
<dbReference type="PANTHER" id="PTHR31184:SF2">
    <property type="entry name" value="HUNTINGTIN-INTERACTING PROTEIN K"/>
    <property type="match status" value="1"/>
</dbReference>
<gene>
    <name evidence="4" type="ORF">AMON00008_LOCUS17794</name>
</gene>
<dbReference type="InterPro" id="IPR052617">
    <property type="entry name" value="Huntingtin-int_K"/>
</dbReference>
<evidence type="ECO:0000256" key="2">
    <source>
        <dbReference type="SAM" id="MobiDB-lite"/>
    </source>
</evidence>
<reference evidence="4" key="1">
    <citation type="submission" date="2021-01" db="EMBL/GenBank/DDBJ databases">
        <authorList>
            <person name="Corre E."/>
            <person name="Pelletier E."/>
            <person name="Niang G."/>
            <person name="Scheremetjew M."/>
            <person name="Finn R."/>
            <person name="Kale V."/>
            <person name="Holt S."/>
            <person name="Cochrane G."/>
            <person name="Meng A."/>
            <person name="Brown T."/>
            <person name="Cohen L."/>
        </authorList>
    </citation>
    <scope>NUCLEOTIDE SEQUENCE</scope>
    <source>
        <strain evidence="4">CCMP3105</strain>
    </source>
</reference>
<organism evidence="4">
    <name type="scientific">Alexandrium monilatum</name>
    <dbReference type="NCBI Taxonomy" id="311494"/>
    <lineage>
        <taxon>Eukaryota</taxon>
        <taxon>Sar</taxon>
        <taxon>Alveolata</taxon>
        <taxon>Dinophyceae</taxon>
        <taxon>Gonyaulacales</taxon>
        <taxon>Pyrocystaceae</taxon>
        <taxon>Alexandrium</taxon>
    </lineage>
</organism>